<accession>A0ACC3N9S5</accession>
<evidence type="ECO:0000313" key="1">
    <source>
        <dbReference type="EMBL" id="KAK3712156.1"/>
    </source>
</evidence>
<comment type="caution">
    <text evidence="1">The sequence shown here is derived from an EMBL/GenBank/DDBJ whole genome shotgun (WGS) entry which is preliminary data.</text>
</comment>
<proteinExistence type="predicted"/>
<reference evidence="1" key="1">
    <citation type="submission" date="2023-07" db="EMBL/GenBank/DDBJ databases">
        <title>Black Yeasts Isolated from many extreme environments.</title>
        <authorList>
            <person name="Coleine C."/>
            <person name="Stajich J.E."/>
            <person name="Selbmann L."/>
        </authorList>
    </citation>
    <scope>NUCLEOTIDE SEQUENCE</scope>
    <source>
        <strain evidence="1">CCFEE 5714</strain>
    </source>
</reference>
<name>A0ACC3N9S5_9PEZI</name>
<gene>
    <name evidence="1" type="ORF">LTR37_009247</name>
</gene>
<keyword evidence="2" id="KW-1185">Reference proteome</keyword>
<protein>
    <submittedName>
        <fullName evidence="1">Uncharacterized protein</fullName>
    </submittedName>
</protein>
<sequence length="298" mass="33592">MASPDLITRLESLPDELISNVIRNVVTVDHAIDIGKMKQRDWKSKNYPVRWDCLEEAHELLKPFKESPRLVNIATEEYIQTNTFCVSPKDILVNRLGRGSGLKVFCSWEQAEDDFDRAIFGNKGAPLMMTAPMVNGQVHAHIDTIFKPLSEVTRCVRHFEAKIDMPAMNQDLELFLRLLVPALPQARTINIHARLTGPEHSYTSYEGGNAGFWALAARRPELVKQENAGQALMLIETVQALVWPKLERKTVTFTRTEGTRRVNVVWGAGVRSQSDYAAQARVLYGMVAASKAVVYLRC</sequence>
<dbReference type="EMBL" id="JAUTXU010000071">
    <property type="protein sequence ID" value="KAK3712156.1"/>
    <property type="molecule type" value="Genomic_DNA"/>
</dbReference>
<evidence type="ECO:0000313" key="2">
    <source>
        <dbReference type="Proteomes" id="UP001281147"/>
    </source>
</evidence>
<dbReference type="Proteomes" id="UP001281147">
    <property type="component" value="Unassembled WGS sequence"/>
</dbReference>
<organism evidence="1 2">
    <name type="scientific">Vermiconidia calcicola</name>
    <dbReference type="NCBI Taxonomy" id="1690605"/>
    <lineage>
        <taxon>Eukaryota</taxon>
        <taxon>Fungi</taxon>
        <taxon>Dikarya</taxon>
        <taxon>Ascomycota</taxon>
        <taxon>Pezizomycotina</taxon>
        <taxon>Dothideomycetes</taxon>
        <taxon>Dothideomycetidae</taxon>
        <taxon>Mycosphaerellales</taxon>
        <taxon>Extremaceae</taxon>
        <taxon>Vermiconidia</taxon>
    </lineage>
</organism>